<dbReference type="InterPro" id="IPR023509">
    <property type="entry name" value="DTD-like_sf"/>
</dbReference>
<dbReference type="AlphaFoldDB" id="A0A510JTS6"/>
<feature type="short sequence motif" description="Gly-cisPro motif, important for rejection of L-amino acids" evidence="2">
    <location>
        <begin position="137"/>
        <end position="138"/>
    </location>
</feature>
<dbReference type="Proteomes" id="UP000321501">
    <property type="component" value="Chromosome"/>
</dbReference>
<evidence type="ECO:0000256" key="1">
    <source>
        <dbReference type="ARBA" id="ARBA00009673"/>
    </source>
</evidence>
<keyword evidence="2" id="KW-0963">Cytoplasm</keyword>
<comment type="function">
    <text evidence="2">An aminoacyl-tRNA editing enzyme that deacylates mischarged D-aminoacyl-tRNAs. Also deacylates mischarged glycyl-tRNA(Ala), protecting cells against glycine mischarging by AlaRS. Acts via tRNA-based rather than protein-based catalysis; rejects L-amino acids rather than detecting D-amino acids in the active site. By recycling D-aminoacyl-tRNA to D-amino acids and free tRNA molecules, this enzyme counteracts the toxicity associated with the formation of D-aminoacyl-tRNA entities in vivo and helps enforce protein L-homochirality.</text>
</comment>
<protein>
    <recommendedName>
        <fullName evidence="2">D-aminoacyl-tRNA deacylase</fullName>
        <shortName evidence="2">DTD</shortName>
        <ecNumber evidence="2">3.1.1.96</ecNumber>
    </recommendedName>
    <alternativeName>
        <fullName evidence="2">Gly-tRNA(Ala) deacylase</fullName>
        <ecNumber evidence="2">3.1.1.-</ecNumber>
    </alternativeName>
</protein>
<dbReference type="EC" id="3.1.1.-" evidence="2"/>
<dbReference type="GO" id="GO:0005737">
    <property type="term" value="C:cytoplasm"/>
    <property type="evidence" value="ECO:0007669"/>
    <property type="project" value="UniProtKB-SubCell"/>
</dbReference>
<dbReference type="InterPro" id="IPR003732">
    <property type="entry name" value="Daa-tRNA_deacyls_DTD"/>
</dbReference>
<dbReference type="GeneID" id="84804025"/>
<reference evidence="3 4" key="1">
    <citation type="submission" date="2019-07" db="EMBL/GenBank/DDBJ databases">
        <title>Complete Genome Sequence of Leptotrichia wadei Strain JMUB3934.</title>
        <authorList>
            <person name="Watanabe S."/>
            <person name="Cui L."/>
        </authorList>
    </citation>
    <scope>NUCLEOTIDE SEQUENCE [LARGE SCALE GENOMIC DNA]</scope>
    <source>
        <strain evidence="3 4">JMUB3934</strain>
    </source>
</reference>
<dbReference type="Pfam" id="PF02580">
    <property type="entry name" value="Tyr_Deacylase"/>
    <property type="match status" value="1"/>
</dbReference>
<dbReference type="HAMAP" id="MF_00518">
    <property type="entry name" value="Deacylase_Dtd"/>
    <property type="match status" value="1"/>
</dbReference>
<comment type="domain">
    <text evidence="2">A Gly-cisPro motif from one monomer fits into the active site of the other monomer to allow specific chiral rejection of L-amino acids.</text>
</comment>
<dbReference type="GO" id="GO:0106026">
    <property type="term" value="F:Gly-tRNA(Ala) deacylase activity"/>
    <property type="evidence" value="ECO:0007669"/>
    <property type="project" value="UniProtKB-UniRule"/>
</dbReference>
<keyword evidence="2" id="KW-0378">Hydrolase</keyword>
<dbReference type="EMBL" id="AP019835">
    <property type="protein sequence ID" value="BBM49408.1"/>
    <property type="molecule type" value="Genomic_DNA"/>
</dbReference>
<dbReference type="FunFam" id="3.50.80.10:FF:000001">
    <property type="entry name" value="D-aminoacyl-tRNA deacylase"/>
    <property type="match status" value="1"/>
</dbReference>
<keyword evidence="2" id="KW-0820">tRNA-binding</keyword>
<dbReference type="GO" id="GO:0043908">
    <property type="term" value="F:Ser(Gly)-tRNA(Ala) hydrolase activity"/>
    <property type="evidence" value="ECO:0007669"/>
    <property type="project" value="UniProtKB-UniRule"/>
</dbReference>
<sequence>MKIIIQRVNFAKIFVNNEFKGKIQKGIVAYVGVANGDCEKDIDFCIDKLINIRIFDDENGKLNLSVKDIKGELLIVSNFTIYGNTKKGRRPSYTDSARASEAQKIYNLFLQKLKNTDIKFETGEFGQYMKIVSENDGPVNLILSSDL</sequence>
<evidence type="ECO:0000256" key="2">
    <source>
        <dbReference type="HAMAP-Rule" id="MF_00518"/>
    </source>
</evidence>
<evidence type="ECO:0000313" key="4">
    <source>
        <dbReference type="Proteomes" id="UP000321501"/>
    </source>
</evidence>
<comment type="subunit">
    <text evidence="2">Homodimer.</text>
</comment>
<dbReference type="PANTHER" id="PTHR10472">
    <property type="entry name" value="D-TYROSYL-TRNA TYR DEACYLASE"/>
    <property type="match status" value="1"/>
</dbReference>
<evidence type="ECO:0000313" key="3">
    <source>
        <dbReference type="EMBL" id="BBM49408.1"/>
    </source>
</evidence>
<comment type="similarity">
    <text evidence="1 2">Belongs to the DTD family.</text>
</comment>
<comment type="subcellular location">
    <subcellularLocation>
        <location evidence="2">Cytoplasm</location>
    </subcellularLocation>
</comment>
<proteinExistence type="inferred from homology"/>
<accession>A0A510JTS6</accession>
<dbReference type="SUPFAM" id="SSF69500">
    <property type="entry name" value="DTD-like"/>
    <property type="match status" value="1"/>
</dbReference>
<comment type="catalytic activity">
    <reaction evidence="2">
        <text>glycyl-tRNA(Ala) + H2O = tRNA(Ala) + glycine + H(+)</text>
        <dbReference type="Rhea" id="RHEA:53744"/>
        <dbReference type="Rhea" id="RHEA-COMP:9657"/>
        <dbReference type="Rhea" id="RHEA-COMP:13640"/>
        <dbReference type="ChEBI" id="CHEBI:15377"/>
        <dbReference type="ChEBI" id="CHEBI:15378"/>
        <dbReference type="ChEBI" id="CHEBI:57305"/>
        <dbReference type="ChEBI" id="CHEBI:78442"/>
        <dbReference type="ChEBI" id="CHEBI:78522"/>
    </reaction>
</comment>
<comment type="catalytic activity">
    <reaction evidence="2">
        <text>a D-aminoacyl-tRNA + H2O = a tRNA + a D-alpha-amino acid + H(+)</text>
        <dbReference type="Rhea" id="RHEA:13953"/>
        <dbReference type="Rhea" id="RHEA-COMP:10123"/>
        <dbReference type="Rhea" id="RHEA-COMP:10124"/>
        <dbReference type="ChEBI" id="CHEBI:15377"/>
        <dbReference type="ChEBI" id="CHEBI:15378"/>
        <dbReference type="ChEBI" id="CHEBI:59871"/>
        <dbReference type="ChEBI" id="CHEBI:78442"/>
        <dbReference type="ChEBI" id="CHEBI:79333"/>
        <dbReference type="EC" id="3.1.1.96"/>
    </reaction>
</comment>
<dbReference type="PANTHER" id="PTHR10472:SF5">
    <property type="entry name" value="D-AMINOACYL-TRNA DEACYLASE 1"/>
    <property type="match status" value="1"/>
</dbReference>
<gene>
    <name evidence="2" type="primary">dtd</name>
    <name evidence="3" type="ORF">JMUB3934_0703</name>
</gene>
<dbReference type="EC" id="3.1.1.96" evidence="2"/>
<dbReference type="GO" id="GO:0019478">
    <property type="term" value="P:D-amino acid catabolic process"/>
    <property type="evidence" value="ECO:0007669"/>
    <property type="project" value="UniProtKB-UniRule"/>
</dbReference>
<organism evidence="3 4">
    <name type="scientific">Leptotrichia wadei</name>
    <dbReference type="NCBI Taxonomy" id="157687"/>
    <lineage>
        <taxon>Bacteria</taxon>
        <taxon>Fusobacteriati</taxon>
        <taxon>Fusobacteriota</taxon>
        <taxon>Fusobacteriia</taxon>
        <taxon>Fusobacteriales</taxon>
        <taxon>Leptotrichiaceae</taxon>
        <taxon>Leptotrichia</taxon>
    </lineage>
</organism>
<dbReference type="Gene3D" id="3.50.80.10">
    <property type="entry name" value="D-tyrosyl-tRNA(Tyr) deacylase"/>
    <property type="match status" value="1"/>
</dbReference>
<dbReference type="GO" id="GO:0000049">
    <property type="term" value="F:tRNA binding"/>
    <property type="evidence" value="ECO:0007669"/>
    <property type="project" value="UniProtKB-UniRule"/>
</dbReference>
<dbReference type="NCBIfam" id="TIGR00256">
    <property type="entry name" value="D-aminoacyl-tRNA deacylase"/>
    <property type="match status" value="1"/>
</dbReference>
<keyword evidence="2" id="KW-0694">RNA-binding</keyword>
<dbReference type="RefSeq" id="WP_018498583.1">
    <property type="nucleotide sequence ID" value="NZ_AP019829.2"/>
</dbReference>
<name>A0A510JTS6_9FUSO</name>
<dbReference type="GO" id="GO:0051500">
    <property type="term" value="F:D-tyrosyl-tRNA(Tyr) deacylase activity"/>
    <property type="evidence" value="ECO:0007669"/>
    <property type="project" value="TreeGrafter"/>
</dbReference>